<dbReference type="InterPro" id="IPR033511">
    <property type="entry name" value="Cdc24/Scd1_PH_dom"/>
</dbReference>
<organism evidence="2 3">
    <name type="scientific">Agrocybe chaxingu</name>
    <dbReference type="NCBI Taxonomy" id="84603"/>
    <lineage>
        <taxon>Eukaryota</taxon>
        <taxon>Fungi</taxon>
        <taxon>Dikarya</taxon>
        <taxon>Basidiomycota</taxon>
        <taxon>Agaricomycotina</taxon>
        <taxon>Agaricomycetes</taxon>
        <taxon>Agaricomycetidae</taxon>
        <taxon>Agaricales</taxon>
        <taxon>Agaricineae</taxon>
        <taxon>Strophariaceae</taxon>
        <taxon>Agrocybe</taxon>
    </lineage>
</organism>
<feature type="region of interest" description="Disordered" evidence="1">
    <location>
        <begin position="1"/>
        <end position="54"/>
    </location>
</feature>
<keyword evidence="3" id="KW-1185">Reference proteome</keyword>
<dbReference type="EMBL" id="JANKHO010003573">
    <property type="protein sequence ID" value="KAJ3482462.1"/>
    <property type="molecule type" value="Genomic_DNA"/>
</dbReference>
<evidence type="ECO:0000313" key="2">
    <source>
        <dbReference type="EMBL" id="KAJ3482462.1"/>
    </source>
</evidence>
<protein>
    <recommendedName>
        <fullName evidence="4">PH domain-containing protein</fullName>
    </recommendedName>
</protein>
<dbReference type="GO" id="GO:0030010">
    <property type="term" value="P:establishment of cell polarity"/>
    <property type="evidence" value="ECO:0007669"/>
    <property type="project" value="TreeGrafter"/>
</dbReference>
<dbReference type="GO" id="GO:0005737">
    <property type="term" value="C:cytoplasm"/>
    <property type="evidence" value="ECO:0007669"/>
    <property type="project" value="TreeGrafter"/>
</dbReference>
<dbReference type="Pfam" id="PF15411">
    <property type="entry name" value="PH_10"/>
    <property type="match status" value="1"/>
</dbReference>
<dbReference type="GO" id="GO:0043332">
    <property type="term" value="C:mating projection tip"/>
    <property type="evidence" value="ECO:0007669"/>
    <property type="project" value="TreeGrafter"/>
</dbReference>
<dbReference type="PANTHER" id="PTHR47339:SF1">
    <property type="entry name" value="CELL DIVISION CONTROL PROTEIN 24"/>
    <property type="match status" value="1"/>
</dbReference>
<dbReference type="AlphaFoldDB" id="A0A9W8JMF4"/>
<gene>
    <name evidence="2" type="ORF">NLJ89_g12137</name>
</gene>
<reference evidence="2" key="1">
    <citation type="submission" date="2022-07" db="EMBL/GenBank/DDBJ databases">
        <title>Genome Sequence of Agrocybe chaxingu.</title>
        <authorList>
            <person name="Buettner E."/>
        </authorList>
    </citation>
    <scope>NUCLEOTIDE SEQUENCE</scope>
    <source>
        <strain evidence="2">MP-N11</strain>
    </source>
</reference>
<dbReference type="InterPro" id="IPR011993">
    <property type="entry name" value="PH-like_dom_sf"/>
</dbReference>
<evidence type="ECO:0000256" key="1">
    <source>
        <dbReference type="SAM" id="MobiDB-lite"/>
    </source>
</evidence>
<dbReference type="Gene3D" id="2.30.29.30">
    <property type="entry name" value="Pleckstrin-homology domain (PH domain)/Phosphotyrosine-binding domain (PTB)"/>
    <property type="match status" value="1"/>
</dbReference>
<dbReference type="GO" id="GO:0005085">
    <property type="term" value="F:guanyl-nucleotide exchange factor activity"/>
    <property type="evidence" value="ECO:0007669"/>
    <property type="project" value="InterPro"/>
</dbReference>
<proteinExistence type="predicted"/>
<dbReference type="Proteomes" id="UP001148786">
    <property type="component" value="Unassembled WGS sequence"/>
</dbReference>
<comment type="caution">
    <text evidence="2">The sequence shown here is derived from an EMBL/GenBank/DDBJ whole genome shotgun (WGS) entry which is preliminary data.</text>
</comment>
<accession>A0A9W8JMF4</accession>
<dbReference type="SUPFAM" id="SSF50729">
    <property type="entry name" value="PH domain-like"/>
    <property type="match status" value="1"/>
</dbReference>
<dbReference type="PANTHER" id="PTHR47339">
    <property type="entry name" value="CELL DIVISION CONTROL PROTEIN 24"/>
    <property type="match status" value="1"/>
</dbReference>
<dbReference type="InterPro" id="IPR053026">
    <property type="entry name" value="CDC42_GEF"/>
</dbReference>
<name>A0A9W8JMF4_9AGAR</name>
<feature type="compositionally biased region" description="Polar residues" evidence="1">
    <location>
        <begin position="18"/>
        <end position="49"/>
    </location>
</feature>
<dbReference type="GO" id="GO:0031106">
    <property type="term" value="P:septin ring organization"/>
    <property type="evidence" value="ECO:0007669"/>
    <property type="project" value="TreeGrafter"/>
</dbReference>
<dbReference type="GO" id="GO:0005634">
    <property type="term" value="C:nucleus"/>
    <property type="evidence" value="ECO:0007669"/>
    <property type="project" value="TreeGrafter"/>
</dbReference>
<evidence type="ECO:0008006" key="4">
    <source>
        <dbReference type="Google" id="ProtNLM"/>
    </source>
</evidence>
<sequence>MMRQRRTQHEEPPVYQGRQLSTPHSDQFGGPSSSSNGHDSANYGPNTLIHSEEDSPFTAITEDLRNRIIDWKGHPLSDLGPLQMYDLLSVRRESAIREFYVYLFKEAIICVVEEKKRGLGRLLSNASGLTDTGSIPSTVGQSKGVLRLKGRIYVRHIKNVTASSAAGEMSLTIDMEDELASFILIFKDRSSLESWKNNIQALVNMFQAQNGITRQPEPERPLDIEEFGGSSKAMRMLSGSTQTTVSTVDSLLNGSSRSTMSSSTSHGSMSRQNLNKLATLGEDDELSAYDSPTHLVTPHTSSGPSNSLTPLLHPSMDLILVISLPPPTALPSTAQLKVRVIKATLDFIVASLGPKDRLSLVTFEVGVGGRVRKTPFLGVGKAQSRARLEKFVDETGARVEESRDEFAVRGAKEEKTDVVTAVNHGALCFLFPSLVLMD</sequence>
<dbReference type="OrthoDB" id="299997at2759"/>
<dbReference type="GO" id="GO:0000935">
    <property type="term" value="C:division septum"/>
    <property type="evidence" value="ECO:0007669"/>
    <property type="project" value="TreeGrafter"/>
</dbReference>
<dbReference type="CDD" id="cd13246">
    <property type="entry name" value="PH_Scd1"/>
    <property type="match status" value="1"/>
</dbReference>
<evidence type="ECO:0000313" key="3">
    <source>
        <dbReference type="Proteomes" id="UP001148786"/>
    </source>
</evidence>